<dbReference type="PANTHER" id="PTHR12526:SF630">
    <property type="entry name" value="GLYCOSYLTRANSFERASE"/>
    <property type="match status" value="1"/>
</dbReference>
<dbReference type="Proteomes" id="UP001597249">
    <property type="component" value="Unassembled WGS sequence"/>
</dbReference>
<dbReference type="SUPFAM" id="SSF53756">
    <property type="entry name" value="UDP-Glycosyltransferase/glycogen phosphorylase"/>
    <property type="match status" value="1"/>
</dbReference>
<dbReference type="GO" id="GO:0016757">
    <property type="term" value="F:glycosyltransferase activity"/>
    <property type="evidence" value="ECO:0007669"/>
    <property type="project" value="UniProtKB-KW"/>
</dbReference>
<name>A0ABW4B828_9LACO</name>
<dbReference type="RefSeq" id="WP_125584911.1">
    <property type="nucleotide sequence ID" value="NZ_JBHTMO010000013.1"/>
</dbReference>
<evidence type="ECO:0000313" key="3">
    <source>
        <dbReference type="Proteomes" id="UP001597249"/>
    </source>
</evidence>
<dbReference type="EC" id="2.4.-.-" evidence="2"/>
<dbReference type="Gene3D" id="3.40.50.2000">
    <property type="entry name" value="Glycogen Phosphorylase B"/>
    <property type="match status" value="3"/>
</dbReference>
<proteinExistence type="predicted"/>
<protein>
    <submittedName>
        <fullName evidence="2">Glycosyltransferase</fullName>
        <ecNumber evidence="2">2.4.-.-</ecNumber>
    </submittedName>
</protein>
<keyword evidence="2" id="KW-0808">Transferase</keyword>
<sequence>MFYFIGNVFRSEITGIESAQLKRMHLFNEFNEPAKIVSTGRTDDQTASARKFGLNEENYINEFDFLCEVPFAYAKRVTLDSLGFAARHRISYHDDHITRYADGQQLFAQVAVDDRGQVEKVRYYDDHNRCRIEEEYDPRGFLAVRAYRDAGLKLTSQVYLTPQGKERLRFLYTQQPTLRLASVQVTRRDGRAIALQGIYDLHRYFFDELNKTTPHNVFIVDRTRRNEWGIENMKTRAFRLFHMHSVHAVNLVADPASRDLNFNYRQPLNNLDQWNGAIVLTDQQMADVKLNFPAAKLIKVPAVVIPPERLSAPRVPLAARIPGKIIVVARIDRLKRLKELVQIVKLIHDRQSNVTLDIWGLTRDKQYREELLALIAQLHLEEVVKLPGFTRDLSAAYDHAQLSILTSRMEGTILALAEAQSHGVPVVSYDFKYGPREFIIPGQNGEIVPIDDRRAAAAQALRMLGSKQVWEHYSTGCYAESPRYSADQVFTYWQTVKDKAAAFYQGK</sequence>
<evidence type="ECO:0000313" key="2">
    <source>
        <dbReference type="EMBL" id="MFD1392964.1"/>
    </source>
</evidence>
<organism evidence="2 3">
    <name type="scientific">Lacticaseibacillus jixianensis</name>
    <dbReference type="NCBI Taxonomy" id="2486012"/>
    <lineage>
        <taxon>Bacteria</taxon>
        <taxon>Bacillati</taxon>
        <taxon>Bacillota</taxon>
        <taxon>Bacilli</taxon>
        <taxon>Lactobacillales</taxon>
        <taxon>Lactobacillaceae</taxon>
        <taxon>Lacticaseibacillus</taxon>
    </lineage>
</organism>
<dbReference type="EMBL" id="JBHTMO010000013">
    <property type="protein sequence ID" value="MFD1392964.1"/>
    <property type="molecule type" value="Genomic_DNA"/>
</dbReference>
<dbReference type="Pfam" id="PF00534">
    <property type="entry name" value="Glycos_transf_1"/>
    <property type="match status" value="1"/>
</dbReference>
<accession>A0ABW4B828</accession>
<gene>
    <name evidence="2" type="ORF">ACFQ3L_05070</name>
</gene>
<comment type="caution">
    <text evidence="2">The sequence shown here is derived from an EMBL/GenBank/DDBJ whole genome shotgun (WGS) entry which is preliminary data.</text>
</comment>
<reference evidence="3" key="1">
    <citation type="journal article" date="2019" name="Int. J. Syst. Evol. Microbiol.">
        <title>The Global Catalogue of Microorganisms (GCM) 10K type strain sequencing project: providing services to taxonomists for standard genome sequencing and annotation.</title>
        <authorList>
            <consortium name="The Broad Institute Genomics Platform"/>
            <consortium name="The Broad Institute Genome Sequencing Center for Infectious Disease"/>
            <person name="Wu L."/>
            <person name="Ma J."/>
        </authorList>
    </citation>
    <scope>NUCLEOTIDE SEQUENCE [LARGE SCALE GENOMIC DNA]</scope>
    <source>
        <strain evidence="3">CCM 8911</strain>
    </source>
</reference>
<keyword evidence="2" id="KW-0328">Glycosyltransferase</keyword>
<feature type="domain" description="Glycosyl transferase family 1" evidence="1">
    <location>
        <begin position="324"/>
        <end position="464"/>
    </location>
</feature>
<dbReference type="InterPro" id="IPR001296">
    <property type="entry name" value="Glyco_trans_1"/>
</dbReference>
<keyword evidence="3" id="KW-1185">Reference proteome</keyword>
<evidence type="ECO:0000259" key="1">
    <source>
        <dbReference type="Pfam" id="PF00534"/>
    </source>
</evidence>
<dbReference type="PANTHER" id="PTHR12526">
    <property type="entry name" value="GLYCOSYLTRANSFERASE"/>
    <property type="match status" value="1"/>
</dbReference>